<organism evidence="2 3">
    <name type="scientific">Anaeromyxobacter dehalogenans (strain ATCC BAA-258 / DSM 21875 / 2CP-1)</name>
    <dbReference type="NCBI Taxonomy" id="455488"/>
    <lineage>
        <taxon>Bacteria</taxon>
        <taxon>Pseudomonadati</taxon>
        <taxon>Myxococcota</taxon>
        <taxon>Myxococcia</taxon>
        <taxon>Myxococcales</taxon>
        <taxon>Cystobacterineae</taxon>
        <taxon>Anaeromyxobacteraceae</taxon>
        <taxon>Anaeromyxobacter</taxon>
    </lineage>
</organism>
<feature type="chain" id="PRO_5002872813" description="YncE family protein" evidence="1">
    <location>
        <begin position="23"/>
        <end position="473"/>
    </location>
</feature>
<reference evidence="2" key="1">
    <citation type="submission" date="2009-01" db="EMBL/GenBank/DDBJ databases">
        <title>Complete sequence of Anaeromyxobacter dehalogenans 2CP-1.</title>
        <authorList>
            <consortium name="US DOE Joint Genome Institute"/>
            <person name="Lucas S."/>
            <person name="Copeland A."/>
            <person name="Lapidus A."/>
            <person name="Glavina del Rio T."/>
            <person name="Dalin E."/>
            <person name="Tice H."/>
            <person name="Bruce D."/>
            <person name="Goodwin L."/>
            <person name="Pitluck S."/>
            <person name="Saunders E."/>
            <person name="Brettin T."/>
            <person name="Detter J.C."/>
            <person name="Han C."/>
            <person name="Larimer F."/>
            <person name="Land M."/>
            <person name="Hauser L."/>
            <person name="Kyrpides N."/>
            <person name="Ovchinnikova G."/>
            <person name="Beliaev A.S."/>
            <person name="Richardson P."/>
        </authorList>
    </citation>
    <scope>NUCLEOTIDE SEQUENCE</scope>
    <source>
        <strain evidence="2">2CP-1</strain>
    </source>
</reference>
<dbReference type="EMBL" id="CP001359">
    <property type="protein sequence ID" value="ACL66600.1"/>
    <property type="molecule type" value="Genomic_DNA"/>
</dbReference>
<evidence type="ECO:0000313" key="3">
    <source>
        <dbReference type="Proteomes" id="UP000007089"/>
    </source>
</evidence>
<dbReference type="PANTHER" id="PTHR47197">
    <property type="entry name" value="PROTEIN NIRF"/>
    <property type="match status" value="1"/>
</dbReference>
<dbReference type="InterPro" id="IPR015943">
    <property type="entry name" value="WD40/YVTN_repeat-like_dom_sf"/>
</dbReference>
<dbReference type="KEGG" id="acp:A2cp1_3266"/>
<keyword evidence="3" id="KW-1185">Reference proteome</keyword>
<dbReference type="AlphaFoldDB" id="B8JGW3"/>
<proteinExistence type="predicted"/>
<gene>
    <name evidence="2" type="ordered locus">A2cp1_3266</name>
</gene>
<dbReference type="Gene3D" id="2.130.10.10">
    <property type="entry name" value="YVTN repeat-like/Quinoprotein amine dehydrogenase"/>
    <property type="match status" value="2"/>
</dbReference>
<accession>B8JGW3</accession>
<dbReference type="PANTHER" id="PTHR47197:SF3">
    <property type="entry name" value="DIHYDRO-HEME D1 DEHYDROGENASE"/>
    <property type="match status" value="1"/>
</dbReference>
<protein>
    <recommendedName>
        <fullName evidence="4">YncE family protein</fullName>
    </recommendedName>
</protein>
<dbReference type="InterPro" id="IPR051200">
    <property type="entry name" value="Host-pathogen_enzymatic-act"/>
</dbReference>
<evidence type="ECO:0000256" key="1">
    <source>
        <dbReference type="SAM" id="SignalP"/>
    </source>
</evidence>
<keyword evidence="1" id="KW-0732">Signal</keyword>
<evidence type="ECO:0008006" key="4">
    <source>
        <dbReference type="Google" id="ProtNLM"/>
    </source>
</evidence>
<dbReference type="Proteomes" id="UP000007089">
    <property type="component" value="Chromosome"/>
</dbReference>
<dbReference type="HOGENOM" id="CLU_581086_0_0_7"/>
<feature type="signal peptide" evidence="1">
    <location>
        <begin position="1"/>
        <end position="22"/>
    </location>
</feature>
<dbReference type="RefSeq" id="WP_015934413.1">
    <property type="nucleotide sequence ID" value="NC_011891.1"/>
</dbReference>
<evidence type="ECO:0000313" key="2">
    <source>
        <dbReference type="EMBL" id="ACL66600.1"/>
    </source>
</evidence>
<dbReference type="SUPFAM" id="SSF51004">
    <property type="entry name" value="C-terminal (heme d1) domain of cytochrome cd1-nitrite reductase"/>
    <property type="match status" value="1"/>
</dbReference>
<dbReference type="PROSITE" id="PS51257">
    <property type="entry name" value="PROKAR_LIPOPROTEIN"/>
    <property type="match status" value="1"/>
</dbReference>
<dbReference type="InterPro" id="IPR011045">
    <property type="entry name" value="N2O_reductase_N"/>
</dbReference>
<sequence length="473" mass="50407">MIRHRRAALALLLAVGGSGCSAVRARSTNPGPLGADGELYVYLQPLAREVENVTFGLAGVDALGPGEDGVQPIRAVLSEVDREGHGRQRLLAQGRLAAGTYSGFRLHVGRARIETPDGPSDLLVRSEAVQVTGSFTVLPGRAQVLWLIMREAQPPGDEVAFAPRFSLVAPEATHPQRLGYCASAADNALIAFDRYERQVTAAIATGMGPAGVAMDESANLAYVALSLEDRIEVLDLTNGQVREPIRLRPGDGPYDVALVDGGRTLLTVNRRSSTVSFLDTSARVEIGRVAVGEEPWSLRLDPPRHRAYVFGRRSNTVTTLDVTRRAAVGSATTEPEPLRGDLDRSGSRLFVVHAGSAYLSIYTLPELTPAGRLFVGLGASAILVDPRTDLLYVAQSGSPVLAIYDPFSLVPLGGVDVGGGASFLAFDAMQNLVFALLPERRAVSVIDLTAQRQVGLFEVGGEPYDLAIVGERR</sequence>
<dbReference type="InterPro" id="IPR011048">
    <property type="entry name" value="Haem_d1_sf"/>
</dbReference>
<name>B8JGW3_ANAD2</name>
<dbReference type="SUPFAM" id="SSF50974">
    <property type="entry name" value="Nitrous oxide reductase, N-terminal domain"/>
    <property type="match status" value="1"/>
</dbReference>